<dbReference type="InterPro" id="IPR000953">
    <property type="entry name" value="Chromo/chromo_shadow_dom"/>
</dbReference>
<evidence type="ECO:0008006" key="22">
    <source>
        <dbReference type="Google" id="ProtNLM"/>
    </source>
</evidence>
<evidence type="ECO:0000256" key="8">
    <source>
        <dbReference type="ARBA" id="ARBA00022801"/>
    </source>
</evidence>
<dbReference type="InterPro" id="IPR005162">
    <property type="entry name" value="Retrotrans_gag_dom"/>
</dbReference>
<dbReference type="Gene3D" id="3.30.420.10">
    <property type="entry name" value="Ribonuclease H-like superfamily/Ribonuclease H"/>
    <property type="match status" value="1"/>
</dbReference>
<feature type="region of interest" description="Disordered" evidence="16">
    <location>
        <begin position="52"/>
        <end position="73"/>
    </location>
</feature>
<dbReference type="GO" id="GO:0003964">
    <property type="term" value="F:RNA-directed DNA polymerase activity"/>
    <property type="evidence" value="ECO:0007669"/>
    <property type="project" value="UniProtKB-KW"/>
</dbReference>
<dbReference type="InterPro" id="IPR021109">
    <property type="entry name" value="Peptidase_aspartic_dom_sf"/>
</dbReference>
<evidence type="ECO:0000256" key="9">
    <source>
        <dbReference type="ARBA" id="ARBA00022842"/>
    </source>
</evidence>
<dbReference type="GO" id="GO:0003887">
    <property type="term" value="F:DNA-directed DNA polymerase activity"/>
    <property type="evidence" value="ECO:0007669"/>
    <property type="project" value="UniProtKB-KW"/>
</dbReference>
<evidence type="ECO:0000256" key="16">
    <source>
        <dbReference type="SAM" id="MobiDB-lite"/>
    </source>
</evidence>
<protein>
    <recommendedName>
        <fullName evidence="22">Reverse transcriptase</fullName>
    </recommendedName>
</protein>
<dbReference type="Gene3D" id="2.40.70.10">
    <property type="entry name" value="Acid Proteases"/>
    <property type="match status" value="1"/>
</dbReference>
<dbReference type="GO" id="GO:0006310">
    <property type="term" value="P:DNA recombination"/>
    <property type="evidence" value="ECO:0007669"/>
    <property type="project" value="UniProtKB-KW"/>
</dbReference>
<keyword evidence="2" id="KW-0808">Transferase</keyword>
<keyword evidence="4" id="KW-0540">Nuclease</keyword>
<evidence type="ECO:0000256" key="15">
    <source>
        <dbReference type="ARBA" id="ARBA00023268"/>
    </source>
</evidence>
<dbReference type="GO" id="GO:0004519">
    <property type="term" value="F:endonuclease activity"/>
    <property type="evidence" value="ECO:0007669"/>
    <property type="project" value="UniProtKB-KW"/>
</dbReference>
<keyword evidence="5" id="KW-0479">Metal-binding</keyword>
<dbReference type="GO" id="GO:0015074">
    <property type="term" value="P:DNA integration"/>
    <property type="evidence" value="ECO:0007669"/>
    <property type="project" value="UniProtKB-KW"/>
</dbReference>
<dbReference type="Pfam" id="PF08284">
    <property type="entry name" value="RVP_2"/>
    <property type="match status" value="1"/>
</dbReference>
<dbReference type="InterPro" id="IPR016197">
    <property type="entry name" value="Chromo-like_dom_sf"/>
</dbReference>
<dbReference type="SUPFAM" id="SSF56672">
    <property type="entry name" value="DNA/RNA polymerases"/>
    <property type="match status" value="1"/>
</dbReference>
<dbReference type="FunFam" id="3.10.10.10:FF:000007">
    <property type="entry name" value="Retrovirus-related Pol polyprotein from transposon 17.6-like Protein"/>
    <property type="match status" value="1"/>
</dbReference>
<sequence length="1478" mass="168009">MVNTRMEARLDGLEHLVQEQEHENQRRFHRLEEMITGLSGLLERVTSSAKQTADSASVVRDGSNDGGTGNGRSVGEKWRKLDIPVFAGEDAYGWTNRLERYFRLKEVNAEEKMRAVMVALEGKALNWFQWWETCYPNPTWEVFKDAVVQRFQPTMLQNPFEVLLGIRQIGRVGEYIEQFEQYAGFLKGIPQDYLTGIFLNGLQDEIRAEVKLYEPKSLAELMMKALMVEEKVQITSKGGSLMVQRSNTTFRPLPQTRSHSLEVGRASAFSNSSGEAGECSGSMRTINSPASGLQQKRAPFKKLSPEELQDRIKKGLCFRCDEKFGPNHTCRNKQLNMLLISDEDIKALENAPDLIPLPAEEGEDTTQTLQLSQCAMAGLTTKKSWKLWGTIGTENVVILIDCGASHNFISQELIIKCGLQQQPTLPYMVEVGDGHKVPCQGKCQGVILEVRGLKIQQDFFVFSLGGADIVLELEWLGSLGEVRADFGNLSLSIRTGLQEHVLRGDPTLSRSASSLKSLWQDFRQQGECFVIKWEEIQDSGTAPVPPQVLSVLAANEDIFQEIDGLPPSREHDHSIHLQEGAAIPTLRPYKYSHQQKNEIEKLVREMLHAGVIRPSINGGWRFCVDYRALNKVTIPNKFPIPVIEELLDELAGATIFSKLDLKSGYHQILMRQEDIEKTAFRTHEGHYEFLVMSFGLTNAPATFQALMNQILQPFLRNFVLVFFDDILIYSPHLAAHVTHLNEVLGVLHQHKLKLNRKKCVFGQLQLEYLGHISQQGVAADPQKVEAMEKWPVPRNPKALRGFLGLTGYYRRFVKGSGKIAKPLTQLLSKEGFHWTAEAQQAFEELKKAISQLPVLAIPDFSKSFTSETDASSKGLGAVLLQEGRPLAFWSQALSERGQQKSVYERELMAIVQAVKKWKHYLMGSHFIILTDQKSLKFLTDQRLLTEEQFKWASKLLGFDFEIRYRPGKDNQVADALSCRDCFMAISILQPEQWGSWEEESQKDAGLMALIQDLLLDPSSHEGYELRKGRLFYKEKLVLPKSSSSKSAIIKEMHESPTGGHSGYFRTFKRIAGVLYWEGMKKDIKEWVQQCEVCQRNKAETLAPAGLLQPLPIPTQVWSDISMDFIGGLPKVQGKDTIHVVVDRLTKYAHFLALAHPFTAADVAQLFIKEIVKLHGFPSTIVSDRDNIFLSNFWKELFRQAGTKLRFSTAYHPQSDGQTEVVNRCLETYLRCMTGTHPRKWPQWLSWAEFWFNTNYSSSTKMSPFKALYGRDPPLLLKGSTIPSKVQSVNQLQQERDEILRELKDNLCKAQEQNKKHANKHRREVEFQVGDWVYLKLQPYRLKSLANRPNEKLRPRFYGPVAYKLDLPAHSRIHPVFHVSLLMRAVQPTTTVQPLPPTLTEELMLEVSPEELLDVRTSPTGDLEVLIKWQHLPSIENSWESATAINTEFPAFHLEDKVKLHGGGIDRYIRKVYSRRKTA</sequence>
<feature type="domain" description="Reverse transcriptase" evidence="18">
    <location>
        <begin position="592"/>
        <end position="773"/>
    </location>
</feature>
<evidence type="ECO:0000256" key="10">
    <source>
        <dbReference type="ARBA" id="ARBA00022908"/>
    </source>
</evidence>
<keyword evidence="15" id="KW-0511">Multifunctional enzyme</keyword>
<organism evidence="20 21">
    <name type="scientific">Vigna mungo</name>
    <name type="common">Black gram</name>
    <name type="synonym">Phaseolus mungo</name>
    <dbReference type="NCBI Taxonomy" id="3915"/>
    <lineage>
        <taxon>Eukaryota</taxon>
        <taxon>Viridiplantae</taxon>
        <taxon>Streptophyta</taxon>
        <taxon>Embryophyta</taxon>
        <taxon>Tracheophyta</taxon>
        <taxon>Spermatophyta</taxon>
        <taxon>Magnoliopsida</taxon>
        <taxon>eudicotyledons</taxon>
        <taxon>Gunneridae</taxon>
        <taxon>Pentapetalae</taxon>
        <taxon>rosids</taxon>
        <taxon>fabids</taxon>
        <taxon>Fabales</taxon>
        <taxon>Fabaceae</taxon>
        <taxon>Papilionoideae</taxon>
        <taxon>50 kb inversion clade</taxon>
        <taxon>NPAAA clade</taxon>
        <taxon>indigoferoid/millettioid clade</taxon>
        <taxon>Phaseoleae</taxon>
        <taxon>Vigna</taxon>
    </lineage>
</organism>
<proteinExistence type="predicted"/>
<dbReference type="PANTHER" id="PTHR37984:SF5">
    <property type="entry name" value="PROTEIN NYNRIN-LIKE"/>
    <property type="match status" value="1"/>
</dbReference>
<name>A0AAQ3P2X0_VIGMU</name>
<dbReference type="SUPFAM" id="SSF53098">
    <property type="entry name" value="Ribonuclease H-like"/>
    <property type="match status" value="1"/>
</dbReference>
<dbReference type="GO" id="GO:0004190">
    <property type="term" value="F:aspartic-type endopeptidase activity"/>
    <property type="evidence" value="ECO:0007669"/>
    <property type="project" value="UniProtKB-KW"/>
</dbReference>
<keyword evidence="9" id="KW-0460">Magnesium</keyword>
<keyword evidence="6" id="KW-0064">Aspartyl protease</keyword>
<dbReference type="InterPro" id="IPR001584">
    <property type="entry name" value="Integrase_cat-core"/>
</dbReference>
<dbReference type="InterPro" id="IPR056924">
    <property type="entry name" value="SH3_Tf2-1"/>
</dbReference>
<gene>
    <name evidence="20" type="ORF">V8G54_007765</name>
</gene>
<dbReference type="CDD" id="cd01647">
    <property type="entry name" value="RT_LTR"/>
    <property type="match status" value="1"/>
</dbReference>
<dbReference type="SUPFAM" id="SSF54160">
    <property type="entry name" value="Chromo domain-like"/>
    <property type="match status" value="1"/>
</dbReference>
<dbReference type="PROSITE" id="PS50994">
    <property type="entry name" value="INTEGRASE"/>
    <property type="match status" value="1"/>
</dbReference>
<keyword evidence="13" id="KW-0238">DNA-binding</keyword>
<evidence type="ECO:0000256" key="2">
    <source>
        <dbReference type="ARBA" id="ARBA00022679"/>
    </source>
</evidence>
<dbReference type="InterPro" id="IPR041588">
    <property type="entry name" value="Integrase_H2C2"/>
</dbReference>
<dbReference type="Pfam" id="PF24626">
    <property type="entry name" value="SH3_Tf2-1"/>
    <property type="match status" value="1"/>
</dbReference>
<keyword evidence="11" id="KW-0695">RNA-directed DNA polymerase</keyword>
<accession>A0AAQ3P2X0</accession>
<evidence type="ECO:0000259" key="17">
    <source>
        <dbReference type="PROSITE" id="PS50013"/>
    </source>
</evidence>
<dbReference type="PROSITE" id="PS50013">
    <property type="entry name" value="CHROMO_2"/>
    <property type="match status" value="1"/>
</dbReference>
<dbReference type="CDD" id="cd00303">
    <property type="entry name" value="retropepsin_like"/>
    <property type="match status" value="1"/>
</dbReference>
<dbReference type="GO" id="GO:0006508">
    <property type="term" value="P:proteolysis"/>
    <property type="evidence" value="ECO:0007669"/>
    <property type="project" value="UniProtKB-KW"/>
</dbReference>
<dbReference type="EMBL" id="CP144699">
    <property type="protein sequence ID" value="WVZ20443.1"/>
    <property type="molecule type" value="Genomic_DNA"/>
</dbReference>
<evidence type="ECO:0000313" key="20">
    <source>
        <dbReference type="EMBL" id="WVZ20443.1"/>
    </source>
</evidence>
<keyword evidence="8" id="KW-0378">Hydrolase</keyword>
<keyword evidence="3" id="KW-0548">Nucleotidyltransferase</keyword>
<evidence type="ECO:0000256" key="13">
    <source>
        <dbReference type="ARBA" id="ARBA00023125"/>
    </source>
</evidence>
<dbReference type="Pfam" id="PF03732">
    <property type="entry name" value="Retrotrans_gag"/>
    <property type="match status" value="1"/>
</dbReference>
<dbReference type="Gene3D" id="2.40.50.40">
    <property type="match status" value="1"/>
</dbReference>
<dbReference type="CDD" id="cd09274">
    <property type="entry name" value="RNase_HI_RT_Ty3"/>
    <property type="match status" value="1"/>
</dbReference>
<dbReference type="Pfam" id="PF00078">
    <property type="entry name" value="RVT_1"/>
    <property type="match status" value="1"/>
</dbReference>
<evidence type="ECO:0000256" key="4">
    <source>
        <dbReference type="ARBA" id="ARBA00022722"/>
    </source>
</evidence>
<dbReference type="FunFam" id="3.30.70.270:FF:000020">
    <property type="entry name" value="Transposon Tf2-6 polyprotein-like Protein"/>
    <property type="match status" value="1"/>
</dbReference>
<dbReference type="InterPro" id="IPR050951">
    <property type="entry name" value="Retrovirus_Pol_polyprotein"/>
</dbReference>
<dbReference type="Gene3D" id="1.10.340.70">
    <property type="match status" value="1"/>
</dbReference>
<keyword evidence="14" id="KW-0233">DNA recombination</keyword>
<dbReference type="InterPro" id="IPR041577">
    <property type="entry name" value="RT_RNaseH_2"/>
</dbReference>
<keyword evidence="7" id="KW-0255">Endonuclease</keyword>
<evidence type="ECO:0000256" key="14">
    <source>
        <dbReference type="ARBA" id="ARBA00023172"/>
    </source>
</evidence>
<dbReference type="Proteomes" id="UP001374535">
    <property type="component" value="Chromosome 2"/>
</dbReference>
<evidence type="ECO:0000259" key="18">
    <source>
        <dbReference type="PROSITE" id="PS50878"/>
    </source>
</evidence>
<keyword evidence="1" id="KW-0645">Protease</keyword>
<dbReference type="Pfam" id="PF17921">
    <property type="entry name" value="Integrase_H2C2"/>
    <property type="match status" value="1"/>
</dbReference>
<dbReference type="InterPro" id="IPR043502">
    <property type="entry name" value="DNA/RNA_pol_sf"/>
</dbReference>
<keyword evidence="10" id="KW-0229">DNA integration</keyword>
<dbReference type="PANTHER" id="PTHR37984">
    <property type="entry name" value="PROTEIN CBG26694"/>
    <property type="match status" value="1"/>
</dbReference>
<evidence type="ECO:0000256" key="11">
    <source>
        <dbReference type="ARBA" id="ARBA00022918"/>
    </source>
</evidence>
<keyword evidence="21" id="KW-1185">Reference proteome</keyword>
<evidence type="ECO:0000256" key="6">
    <source>
        <dbReference type="ARBA" id="ARBA00022750"/>
    </source>
</evidence>
<dbReference type="Pfam" id="PF17919">
    <property type="entry name" value="RT_RNaseH_2"/>
    <property type="match status" value="1"/>
</dbReference>
<evidence type="ECO:0000256" key="5">
    <source>
        <dbReference type="ARBA" id="ARBA00022723"/>
    </source>
</evidence>
<dbReference type="Gene3D" id="3.10.10.10">
    <property type="entry name" value="HIV Type 1 Reverse Transcriptase, subunit A, domain 1"/>
    <property type="match status" value="1"/>
</dbReference>
<dbReference type="InterPro" id="IPR036397">
    <property type="entry name" value="RNaseH_sf"/>
</dbReference>
<evidence type="ECO:0000256" key="1">
    <source>
        <dbReference type="ARBA" id="ARBA00022670"/>
    </source>
</evidence>
<feature type="domain" description="Chromo" evidence="17">
    <location>
        <begin position="1406"/>
        <end position="1478"/>
    </location>
</feature>
<feature type="domain" description="Integrase catalytic" evidence="19">
    <location>
        <begin position="1107"/>
        <end position="1271"/>
    </location>
</feature>
<dbReference type="FunFam" id="1.10.340.70:FF:000001">
    <property type="entry name" value="Retrovirus-related Pol polyprotein from transposon gypsy-like Protein"/>
    <property type="match status" value="1"/>
</dbReference>
<dbReference type="GO" id="GO:0046872">
    <property type="term" value="F:metal ion binding"/>
    <property type="evidence" value="ECO:0007669"/>
    <property type="project" value="UniProtKB-KW"/>
</dbReference>
<evidence type="ECO:0000256" key="3">
    <source>
        <dbReference type="ARBA" id="ARBA00022695"/>
    </source>
</evidence>
<evidence type="ECO:0000259" key="19">
    <source>
        <dbReference type="PROSITE" id="PS50994"/>
    </source>
</evidence>
<evidence type="ECO:0000313" key="21">
    <source>
        <dbReference type="Proteomes" id="UP001374535"/>
    </source>
</evidence>
<dbReference type="InterPro" id="IPR012337">
    <property type="entry name" value="RNaseH-like_sf"/>
</dbReference>
<keyword evidence="12" id="KW-0239">DNA-directed DNA polymerase</keyword>
<dbReference type="InterPro" id="IPR043128">
    <property type="entry name" value="Rev_trsase/Diguanyl_cyclase"/>
</dbReference>
<dbReference type="InterPro" id="IPR000477">
    <property type="entry name" value="RT_dom"/>
</dbReference>
<evidence type="ECO:0000256" key="7">
    <source>
        <dbReference type="ARBA" id="ARBA00022759"/>
    </source>
</evidence>
<reference evidence="20 21" key="1">
    <citation type="journal article" date="2023" name="Life. Sci Alliance">
        <title>Evolutionary insights into 3D genome organization and epigenetic landscape of Vigna mungo.</title>
        <authorList>
            <person name="Junaid A."/>
            <person name="Singh B."/>
            <person name="Bhatia S."/>
        </authorList>
    </citation>
    <scope>NUCLEOTIDE SEQUENCE [LARGE SCALE GENOMIC DNA]</scope>
    <source>
        <strain evidence="20">Urdbean</strain>
    </source>
</reference>
<evidence type="ECO:0000256" key="12">
    <source>
        <dbReference type="ARBA" id="ARBA00022932"/>
    </source>
</evidence>
<dbReference type="GO" id="GO:0003677">
    <property type="term" value="F:DNA binding"/>
    <property type="evidence" value="ECO:0007669"/>
    <property type="project" value="UniProtKB-KW"/>
</dbReference>
<dbReference type="Gene3D" id="3.30.70.270">
    <property type="match status" value="2"/>
</dbReference>
<dbReference type="PROSITE" id="PS50878">
    <property type="entry name" value="RT_POL"/>
    <property type="match status" value="1"/>
</dbReference>